<dbReference type="AlphaFoldDB" id="A0AA88VJI2"/>
<protein>
    <recommendedName>
        <fullName evidence="5">Pentatricopeptide repeat-containing protein</fullName>
    </recommendedName>
</protein>
<name>A0AA88VJI2_9ASTE</name>
<dbReference type="GO" id="GO:0003723">
    <property type="term" value="F:RNA binding"/>
    <property type="evidence" value="ECO:0007669"/>
    <property type="project" value="InterPro"/>
</dbReference>
<dbReference type="PANTHER" id="PTHR47926">
    <property type="entry name" value="PENTATRICOPEPTIDE REPEAT-CONTAINING PROTEIN"/>
    <property type="match status" value="1"/>
</dbReference>
<evidence type="ECO:0000313" key="3">
    <source>
        <dbReference type="EMBL" id="KAK3010131.1"/>
    </source>
</evidence>
<reference evidence="3" key="1">
    <citation type="submission" date="2022-12" db="EMBL/GenBank/DDBJ databases">
        <title>Draft genome assemblies for two species of Escallonia (Escalloniales).</title>
        <authorList>
            <person name="Chanderbali A."/>
            <person name="Dervinis C."/>
            <person name="Anghel I."/>
            <person name="Soltis D."/>
            <person name="Soltis P."/>
            <person name="Zapata F."/>
        </authorList>
    </citation>
    <scope>NUCLEOTIDE SEQUENCE</scope>
    <source>
        <strain evidence="3">UCBG64.0493</strain>
        <tissue evidence="3">Leaf</tissue>
    </source>
</reference>
<evidence type="ECO:0000256" key="1">
    <source>
        <dbReference type="ARBA" id="ARBA00022737"/>
    </source>
</evidence>
<evidence type="ECO:0000313" key="4">
    <source>
        <dbReference type="Proteomes" id="UP001188597"/>
    </source>
</evidence>
<evidence type="ECO:0008006" key="5">
    <source>
        <dbReference type="Google" id="ProtNLM"/>
    </source>
</evidence>
<dbReference type="Gene3D" id="1.25.40.10">
    <property type="entry name" value="Tetratricopeptide repeat domain"/>
    <property type="match status" value="3"/>
</dbReference>
<keyword evidence="4" id="KW-1185">Reference proteome</keyword>
<dbReference type="GO" id="GO:0009451">
    <property type="term" value="P:RNA modification"/>
    <property type="evidence" value="ECO:0007669"/>
    <property type="project" value="InterPro"/>
</dbReference>
<dbReference type="Proteomes" id="UP001188597">
    <property type="component" value="Unassembled WGS sequence"/>
</dbReference>
<dbReference type="InterPro" id="IPR046960">
    <property type="entry name" value="PPR_At4g14850-like_plant"/>
</dbReference>
<sequence>MRVEGNEINGFVISSLLTACSRADDMVHEGFQVHCLVMQIGLLDDVALAACSTSGFVAEGKIVHALVFTAGLQDNRIVGNALVTMYGKCGMMCYAKQVFQRMPEKESVTWNALIGGYAENEEPDLAIQLFMLMRKRGEPTNYITVVNVLGACSAPKELLKHGMPLHALIVLTGFESENYVKNSLITMYAKCGDLKSSNYLFNGLVNKNSVAWNAMVAANGHHGHWEETLRLFAEMQRVGVGFDQFSLSVALAASANLANLEEGQLLHSSAMKLGFASYLYVANAIMDMYGKCGEIDDVLKMLPEPKVRPQLSWNILISAFARHGSFRKARETFHEMVGLGLKPNHVTFVSLLSACSHGGLVDDGLAYFASMTKDFGVPAGIEHCVCMVDLLGRSGRLSEAEAFIKEMPTPPNDFVWRSLLAACRIHGNLELGRKAAEHLLKSDPSDDSAYVLYSNVYATRGRWEDAQNVWREMKSNNIKKQPAWSWLTAGHLYAKLGSLEDNQRSIASDTSFVLLDADEEQTEFNQWNHSKRLPIFKNLRVDCIGINANVRARRYIDSDLGRTTTDSCKFWLTASHEFKRSRPKSLVKCKFHVSSPSCQQCSG</sequence>
<dbReference type="InterPro" id="IPR046848">
    <property type="entry name" value="E_motif"/>
</dbReference>
<gene>
    <name evidence="3" type="ORF">RJ639_011788</name>
</gene>
<dbReference type="FunFam" id="1.25.40.10:FF:000073">
    <property type="entry name" value="Pentatricopeptide repeat-containing protein chloroplastic"/>
    <property type="match status" value="1"/>
</dbReference>
<accession>A0AA88VJI2</accession>
<feature type="repeat" description="PPR" evidence="2">
    <location>
        <begin position="106"/>
        <end position="140"/>
    </location>
</feature>
<organism evidence="3 4">
    <name type="scientific">Escallonia herrerae</name>
    <dbReference type="NCBI Taxonomy" id="1293975"/>
    <lineage>
        <taxon>Eukaryota</taxon>
        <taxon>Viridiplantae</taxon>
        <taxon>Streptophyta</taxon>
        <taxon>Embryophyta</taxon>
        <taxon>Tracheophyta</taxon>
        <taxon>Spermatophyta</taxon>
        <taxon>Magnoliopsida</taxon>
        <taxon>eudicotyledons</taxon>
        <taxon>Gunneridae</taxon>
        <taxon>Pentapetalae</taxon>
        <taxon>asterids</taxon>
        <taxon>campanulids</taxon>
        <taxon>Escalloniales</taxon>
        <taxon>Escalloniaceae</taxon>
        <taxon>Escallonia</taxon>
    </lineage>
</organism>
<dbReference type="FunFam" id="1.25.40.10:FF:000288">
    <property type="entry name" value="Pentatricopeptide repeat-containing protein At4g02750"/>
    <property type="match status" value="1"/>
</dbReference>
<dbReference type="NCBIfam" id="TIGR00756">
    <property type="entry name" value="PPR"/>
    <property type="match status" value="3"/>
</dbReference>
<dbReference type="EMBL" id="JAVXUP010001573">
    <property type="protein sequence ID" value="KAK3010131.1"/>
    <property type="molecule type" value="Genomic_DNA"/>
</dbReference>
<dbReference type="InterPro" id="IPR011990">
    <property type="entry name" value="TPR-like_helical_dom_sf"/>
</dbReference>
<dbReference type="PROSITE" id="PS51375">
    <property type="entry name" value="PPR"/>
    <property type="match status" value="4"/>
</dbReference>
<comment type="caution">
    <text evidence="3">The sequence shown here is derived from an EMBL/GenBank/DDBJ whole genome shotgun (WGS) entry which is preliminary data.</text>
</comment>
<keyword evidence="1" id="KW-0677">Repeat</keyword>
<dbReference type="Pfam" id="PF13041">
    <property type="entry name" value="PPR_2"/>
    <property type="match status" value="2"/>
</dbReference>
<dbReference type="PANTHER" id="PTHR47926:SF506">
    <property type="entry name" value="TETRATRICOPEPTIDE REPEAT-LIKE SUPERFAMILY PROTEIN ISOFORM 1"/>
    <property type="match status" value="1"/>
</dbReference>
<dbReference type="FunFam" id="1.25.40.10:FF:000381">
    <property type="entry name" value="Pentatricopeptide repeat-containing protein"/>
    <property type="match status" value="1"/>
</dbReference>
<dbReference type="PROSITE" id="PS51257">
    <property type="entry name" value="PROKAR_LIPOPROTEIN"/>
    <property type="match status" value="1"/>
</dbReference>
<feature type="repeat" description="PPR" evidence="2">
    <location>
        <begin position="446"/>
        <end position="480"/>
    </location>
</feature>
<dbReference type="Pfam" id="PF20431">
    <property type="entry name" value="E_motif"/>
    <property type="match status" value="1"/>
</dbReference>
<dbReference type="SUPFAM" id="SSF48452">
    <property type="entry name" value="TPR-like"/>
    <property type="match status" value="1"/>
</dbReference>
<feature type="repeat" description="PPR" evidence="2">
    <location>
        <begin position="208"/>
        <end position="242"/>
    </location>
</feature>
<evidence type="ECO:0000256" key="2">
    <source>
        <dbReference type="PROSITE-ProRule" id="PRU00708"/>
    </source>
</evidence>
<dbReference type="InterPro" id="IPR002885">
    <property type="entry name" value="PPR_rpt"/>
</dbReference>
<feature type="repeat" description="PPR" evidence="2">
    <location>
        <begin position="309"/>
        <end position="343"/>
    </location>
</feature>
<dbReference type="Pfam" id="PF01535">
    <property type="entry name" value="PPR"/>
    <property type="match status" value="5"/>
</dbReference>
<proteinExistence type="predicted"/>